<comment type="caution">
    <text evidence="3">The sequence shown here is derived from an EMBL/GenBank/DDBJ whole genome shotgun (WGS) entry which is preliminary data.</text>
</comment>
<organism evidence="3 4">
    <name type="scientific">Orbilia javanica</name>
    <dbReference type="NCBI Taxonomy" id="47235"/>
    <lineage>
        <taxon>Eukaryota</taxon>
        <taxon>Fungi</taxon>
        <taxon>Dikarya</taxon>
        <taxon>Ascomycota</taxon>
        <taxon>Pezizomycotina</taxon>
        <taxon>Orbiliomycetes</taxon>
        <taxon>Orbiliales</taxon>
        <taxon>Orbiliaceae</taxon>
        <taxon>Orbilia</taxon>
    </lineage>
</organism>
<evidence type="ECO:0000256" key="1">
    <source>
        <dbReference type="SAM" id="Coils"/>
    </source>
</evidence>
<accession>A0AAN8MG86</accession>
<evidence type="ECO:0000313" key="4">
    <source>
        <dbReference type="Proteomes" id="UP001313282"/>
    </source>
</evidence>
<sequence>METLDLRSLSADMSLPLPPVKRRRTGSESSYEPDPNEAEDASSNVSSEGRVLVETLPVPIHRRMLQREESKVVKAYRARRSYRSTSVAPKPLQTYALRPSAPRPRARSRAREVKLTFKLRDQISTSKVSITPSTDVLNSEEPLIAPSTAFASRNLRRRTPVRYRVAGRPRRATEVRNPSSEVRTNNSIDLPKHHRGRGEINYQPECQIVPKPPSPIEVREQPRAQNRISELEKENATLEEENIALRAQVDELCSRIGQVGPSNNLGTAPVKDDIFFETGFMNLNRMIRDFVREFLQPRFTSPLSPSRVPAKIKEILNSEGTDWQRYLRGGKNRKVLRAIAHSQLRDAISTIQTALIGDRSACNRWRSRTIEDLRSTLPKLLPDDSMVELKSKELFRDTRVLWIKKQETKETERLRRITEYALKLATELHKLPYEIQYSFSGDNWDRLPRDIDNQPEKEFYQINVHSRHSNFQFLTVFPGIRKLSGISGTGELDDSEVVYLPLQLSAYD</sequence>
<dbReference type="EMBL" id="JAVHNR010000010">
    <property type="protein sequence ID" value="KAK6332135.1"/>
    <property type="molecule type" value="Genomic_DNA"/>
</dbReference>
<protein>
    <submittedName>
        <fullName evidence="3">Uncharacterized protein</fullName>
    </submittedName>
</protein>
<name>A0AAN8MG86_9PEZI</name>
<reference evidence="3 4" key="1">
    <citation type="submission" date="2019-10" db="EMBL/GenBank/DDBJ databases">
        <authorList>
            <person name="Palmer J.M."/>
        </authorList>
    </citation>
    <scope>NUCLEOTIDE SEQUENCE [LARGE SCALE GENOMIC DNA]</scope>
    <source>
        <strain evidence="3 4">TWF718</strain>
    </source>
</reference>
<proteinExistence type="predicted"/>
<dbReference type="Proteomes" id="UP001313282">
    <property type="component" value="Unassembled WGS sequence"/>
</dbReference>
<feature type="region of interest" description="Disordered" evidence="2">
    <location>
        <begin position="1"/>
        <end position="50"/>
    </location>
</feature>
<dbReference type="AlphaFoldDB" id="A0AAN8MG86"/>
<gene>
    <name evidence="3" type="ORF">TWF718_002669</name>
</gene>
<evidence type="ECO:0000313" key="3">
    <source>
        <dbReference type="EMBL" id="KAK6332135.1"/>
    </source>
</evidence>
<feature type="compositionally biased region" description="Polar residues" evidence="2">
    <location>
        <begin position="176"/>
        <end position="188"/>
    </location>
</feature>
<keyword evidence="4" id="KW-1185">Reference proteome</keyword>
<feature type="coiled-coil region" evidence="1">
    <location>
        <begin position="221"/>
        <end position="255"/>
    </location>
</feature>
<feature type="region of interest" description="Disordered" evidence="2">
    <location>
        <begin position="167"/>
        <end position="197"/>
    </location>
</feature>
<keyword evidence="1" id="KW-0175">Coiled coil</keyword>
<evidence type="ECO:0000256" key="2">
    <source>
        <dbReference type="SAM" id="MobiDB-lite"/>
    </source>
</evidence>